<dbReference type="InterPro" id="IPR008523">
    <property type="entry name" value="DUF805"/>
</dbReference>
<organism evidence="2 3">
    <name type="scientific">Pseudomonas caricapapayae</name>
    <dbReference type="NCBI Taxonomy" id="46678"/>
    <lineage>
        <taxon>Bacteria</taxon>
        <taxon>Pseudomonadati</taxon>
        <taxon>Pseudomonadota</taxon>
        <taxon>Gammaproteobacteria</taxon>
        <taxon>Pseudomonadales</taxon>
        <taxon>Pseudomonadaceae</taxon>
        <taxon>Pseudomonas</taxon>
    </lineage>
</organism>
<feature type="transmembrane region" description="Helical" evidence="1">
    <location>
        <begin position="211"/>
        <end position="234"/>
    </location>
</feature>
<dbReference type="GO" id="GO:0005886">
    <property type="term" value="C:plasma membrane"/>
    <property type="evidence" value="ECO:0007669"/>
    <property type="project" value="TreeGrafter"/>
</dbReference>
<dbReference type="Pfam" id="PF05656">
    <property type="entry name" value="DUF805"/>
    <property type="match status" value="1"/>
</dbReference>
<keyword evidence="1" id="KW-0812">Transmembrane</keyword>
<dbReference type="PANTHER" id="PTHR34980">
    <property type="entry name" value="INNER MEMBRANE PROTEIN-RELATED-RELATED"/>
    <property type="match status" value="1"/>
</dbReference>
<accession>A0A3M6ERL0</accession>
<dbReference type="PANTHER" id="PTHR34980:SF3">
    <property type="entry name" value="BLR8105 PROTEIN"/>
    <property type="match status" value="1"/>
</dbReference>
<comment type="caution">
    <text evidence="2">The sequence shown here is derived from an EMBL/GenBank/DDBJ whole genome shotgun (WGS) entry which is preliminary data.</text>
</comment>
<reference evidence="2 3" key="1">
    <citation type="submission" date="2018-08" db="EMBL/GenBank/DDBJ databases">
        <title>Recombination of ecologically and evolutionarily significant loci maintains genetic cohesion in the Pseudomonas syringae species complex.</title>
        <authorList>
            <person name="Dillon M."/>
            <person name="Thakur S."/>
            <person name="Almeida R.N.D."/>
            <person name="Weir B.S."/>
            <person name="Guttman D.S."/>
        </authorList>
    </citation>
    <scope>NUCLEOTIDE SEQUENCE [LARGE SCALE GENOMIC DNA]</scope>
    <source>
        <strain evidence="2 3">ICMP 7496</strain>
    </source>
</reference>
<keyword evidence="1" id="KW-0472">Membrane</keyword>
<dbReference type="AlphaFoldDB" id="A0A3M6ERL0"/>
<evidence type="ECO:0000313" key="3">
    <source>
        <dbReference type="Proteomes" id="UP000269872"/>
    </source>
</evidence>
<keyword evidence="1" id="KW-1133">Transmembrane helix</keyword>
<evidence type="ECO:0000256" key="1">
    <source>
        <dbReference type="SAM" id="Phobius"/>
    </source>
</evidence>
<feature type="transmembrane region" description="Helical" evidence="1">
    <location>
        <begin position="254"/>
        <end position="277"/>
    </location>
</feature>
<protein>
    <recommendedName>
        <fullName evidence="4">DUF805 domain-containing protein</fullName>
    </recommendedName>
</protein>
<name>A0A3M6ERL0_9PSED</name>
<dbReference type="Proteomes" id="UP000269872">
    <property type="component" value="Unassembled WGS sequence"/>
</dbReference>
<dbReference type="EMBL" id="RBUY01000172">
    <property type="protein sequence ID" value="RMV70951.1"/>
    <property type="molecule type" value="Genomic_DNA"/>
</dbReference>
<gene>
    <name evidence="2" type="ORF">ALP05_04963</name>
</gene>
<evidence type="ECO:0000313" key="2">
    <source>
        <dbReference type="EMBL" id="RMV70951.1"/>
    </source>
</evidence>
<feature type="transmembrane region" description="Helical" evidence="1">
    <location>
        <begin position="150"/>
        <end position="172"/>
    </location>
</feature>
<proteinExistence type="predicted"/>
<feature type="transmembrane region" description="Helical" evidence="1">
    <location>
        <begin position="178"/>
        <end position="199"/>
    </location>
</feature>
<evidence type="ECO:0008006" key="4">
    <source>
        <dbReference type="Google" id="ProtNLM"/>
    </source>
</evidence>
<sequence>MQAPGTVLKLKTRKPCMADSHFKIVFEGQVREGVEPDTAKANLAGLFKSESAAVQKLFSGKPVALKRGLTYTDAERYLKALNDAGVEARIEPDSDISLSLNEATSQPLQKPAHPEISPYAPPKAQVGGDQPEYAPLKVLSIHGRIGRLRYLAWSLVLSAAALALVAVCLLVMNGSLVAGGLLIAVVLVVFAVIGAQIGIQRLHDMGWSGWLLLLTMVPFIGSVFPFLMFLLPGTKGTNSFGPPPPPNSKGVKTLAILWVLLLPLILIGITAGGAGMLRDELELQTDEYEQSLPYDDDEDRDSALNVPVEVNKELKETE</sequence>